<keyword evidence="2" id="KW-1185">Reference proteome</keyword>
<proteinExistence type="predicted"/>
<evidence type="ECO:0000313" key="1">
    <source>
        <dbReference type="EMBL" id="AJG21036.1"/>
    </source>
</evidence>
<accession>A0A0C4YK61</accession>
<dbReference type="KEGG" id="cbw:RR42_m3671"/>
<protein>
    <submittedName>
        <fullName evidence="1">Uncharacterized protein</fullName>
    </submittedName>
</protein>
<dbReference type="AlphaFoldDB" id="A0A0C4YK61"/>
<dbReference type="Proteomes" id="UP000031843">
    <property type="component" value="Chromosome main"/>
</dbReference>
<organism evidence="1 2">
    <name type="scientific">Cupriavidus basilensis</name>
    <dbReference type="NCBI Taxonomy" id="68895"/>
    <lineage>
        <taxon>Bacteria</taxon>
        <taxon>Pseudomonadati</taxon>
        <taxon>Pseudomonadota</taxon>
        <taxon>Betaproteobacteria</taxon>
        <taxon>Burkholderiales</taxon>
        <taxon>Burkholderiaceae</taxon>
        <taxon>Cupriavidus</taxon>
    </lineage>
</organism>
<reference evidence="1 2" key="1">
    <citation type="journal article" date="2015" name="Genome Announc.">
        <title>Complete Genome Sequence of Cupriavidus basilensis 4G11, Isolated from the Oak Ridge Field Research Center Site.</title>
        <authorList>
            <person name="Ray J."/>
            <person name="Waters R.J."/>
            <person name="Skerker J.M."/>
            <person name="Kuehl J.V."/>
            <person name="Price M.N."/>
            <person name="Huang J."/>
            <person name="Chakraborty R."/>
            <person name="Arkin A.P."/>
            <person name="Deutschbauer A."/>
        </authorList>
    </citation>
    <scope>NUCLEOTIDE SEQUENCE [LARGE SCALE GENOMIC DNA]</scope>
    <source>
        <strain evidence="1">4G11</strain>
    </source>
</reference>
<dbReference type="EMBL" id="CP010536">
    <property type="protein sequence ID" value="AJG21036.1"/>
    <property type="molecule type" value="Genomic_DNA"/>
</dbReference>
<gene>
    <name evidence="1" type="ORF">RR42_m3671</name>
</gene>
<name>A0A0C4YK61_9BURK</name>
<sequence length="38" mass="4046">MGGKQQQSSLRLALPDAAGVLLDAGYSDAILQSAWQER</sequence>
<evidence type="ECO:0000313" key="2">
    <source>
        <dbReference type="Proteomes" id="UP000031843"/>
    </source>
</evidence>
<dbReference type="STRING" id="68895.RR42_m3671"/>